<keyword evidence="1" id="KW-0732">Signal</keyword>
<dbReference type="PANTHER" id="PTHR38599">
    <property type="entry name" value="CUPIN DOMAIN PROTEIN (AFU_ORTHOLOGUE AFUA_3G13620)"/>
    <property type="match status" value="1"/>
</dbReference>
<dbReference type="Proteomes" id="UP001204445">
    <property type="component" value="Unassembled WGS sequence"/>
</dbReference>
<sequence>MLSTRSSTQGSALIMLLSVMLIATHVTAVHAAEYGSDIRIKPLLETDRTVVGQTLDFSELSTAEVRAVRVVIPPNTETGWHVHDIHAFAYVLSGTVTVEFENHERRTYTAGDALAEAINTPHNGFNHGDEDAVIVMFAVGEPGAPLSRMLEQRPD</sequence>
<keyword evidence="3" id="KW-0560">Oxidoreductase</keyword>
<organism evidence="3 4">
    <name type="scientific">Methylohalomonas lacus</name>
    <dbReference type="NCBI Taxonomy" id="398773"/>
    <lineage>
        <taxon>Bacteria</taxon>
        <taxon>Pseudomonadati</taxon>
        <taxon>Pseudomonadota</taxon>
        <taxon>Gammaproteobacteria</taxon>
        <taxon>Methylohalomonadales</taxon>
        <taxon>Methylohalomonadaceae</taxon>
        <taxon>Methylohalomonas</taxon>
    </lineage>
</organism>
<accession>A0AAE3HJQ3</accession>
<feature type="domain" description="Cupin type-2" evidence="2">
    <location>
        <begin position="69"/>
        <end position="136"/>
    </location>
</feature>
<dbReference type="Pfam" id="PF07883">
    <property type="entry name" value="Cupin_2"/>
    <property type="match status" value="1"/>
</dbReference>
<evidence type="ECO:0000313" key="4">
    <source>
        <dbReference type="Proteomes" id="UP001204445"/>
    </source>
</evidence>
<dbReference type="InterPro" id="IPR014710">
    <property type="entry name" value="RmlC-like_jellyroll"/>
</dbReference>
<dbReference type="EMBL" id="JANUCT010000002">
    <property type="protein sequence ID" value="MCS3902309.1"/>
    <property type="molecule type" value="Genomic_DNA"/>
</dbReference>
<dbReference type="CDD" id="cd02236">
    <property type="entry name" value="cupin_CV2614-like"/>
    <property type="match status" value="1"/>
</dbReference>
<dbReference type="InterPro" id="IPR013096">
    <property type="entry name" value="Cupin_2"/>
</dbReference>
<feature type="chain" id="PRO_5042128569" evidence="1">
    <location>
        <begin position="32"/>
        <end position="155"/>
    </location>
</feature>
<evidence type="ECO:0000256" key="1">
    <source>
        <dbReference type="SAM" id="SignalP"/>
    </source>
</evidence>
<dbReference type="InterPro" id="IPR011051">
    <property type="entry name" value="RmlC_Cupin_sf"/>
</dbReference>
<dbReference type="RefSeq" id="WP_259053814.1">
    <property type="nucleotide sequence ID" value="NZ_JANUCT010000002.1"/>
</dbReference>
<reference evidence="3" key="1">
    <citation type="submission" date="2022-08" db="EMBL/GenBank/DDBJ databases">
        <title>Genomic Encyclopedia of Type Strains, Phase III (KMG-III): the genomes of soil and plant-associated and newly described type strains.</title>
        <authorList>
            <person name="Whitman W."/>
        </authorList>
    </citation>
    <scope>NUCLEOTIDE SEQUENCE</scope>
    <source>
        <strain evidence="3">HMT 1</strain>
    </source>
</reference>
<feature type="signal peptide" evidence="1">
    <location>
        <begin position="1"/>
        <end position="31"/>
    </location>
</feature>
<dbReference type="Gene3D" id="2.60.120.10">
    <property type="entry name" value="Jelly Rolls"/>
    <property type="match status" value="1"/>
</dbReference>
<name>A0AAE3HJQ3_9GAMM</name>
<dbReference type="AlphaFoldDB" id="A0AAE3HJQ3"/>
<keyword evidence="3" id="KW-0223">Dioxygenase</keyword>
<proteinExistence type="predicted"/>
<gene>
    <name evidence="3" type="ORF">J2T55_000305</name>
</gene>
<dbReference type="SUPFAM" id="SSF51182">
    <property type="entry name" value="RmlC-like cupins"/>
    <property type="match status" value="1"/>
</dbReference>
<comment type="caution">
    <text evidence="3">The sequence shown here is derived from an EMBL/GenBank/DDBJ whole genome shotgun (WGS) entry which is preliminary data.</text>
</comment>
<evidence type="ECO:0000259" key="2">
    <source>
        <dbReference type="Pfam" id="PF07883"/>
    </source>
</evidence>
<dbReference type="PANTHER" id="PTHR38599:SF1">
    <property type="entry name" value="CUPIN DOMAIN PROTEIN (AFU_ORTHOLOGUE AFUA_3G13620)"/>
    <property type="match status" value="1"/>
</dbReference>
<protein>
    <submittedName>
        <fullName evidence="3">Quercetin dioxygenase-like cupin family protein</fullName>
    </submittedName>
</protein>
<keyword evidence="4" id="KW-1185">Reference proteome</keyword>
<dbReference type="GO" id="GO:0051213">
    <property type="term" value="F:dioxygenase activity"/>
    <property type="evidence" value="ECO:0007669"/>
    <property type="project" value="UniProtKB-KW"/>
</dbReference>
<evidence type="ECO:0000313" key="3">
    <source>
        <dbReference type="EMBL" id="MCS3902309.1"/>
    </source>
</evidence>